<name>A0AAV9KSY3_9SOLN</name>
<keyword evidence="4" id="KW-1015">Disulfide bond</keyword>
<dbReference type="Gene3D" id="3.30.60.30">
    <property type="match status" value="2"/>
</dbReference>
<evidence type="ECO:0000313" key="6">
    <source>
        <dbReference type="EMBL" id="KAK4716444.1"/>
    </source>
</evidence>
<dbReference type="Proteomes" id="UP001311915">
    <property type="component" value="Unassembled WGS sequence"/>
</dbReference>
<dbReference type="InterPro" id="IPR051391">
    <property type="entry name" value="Protease_inhibitor_I20"/>
</dbReference>
<keyword evidence="3" id="KW-0722">Serine protease inhibitor</keyword>
<keyword evidence="2" id="KW-0646">Protease inhibitor</keyword>
<dbReference type="SUPFAM" id="SSF100897">
    <property type="entry name" value="Plant proteinase inhibitors"/>
    <property type="match status" value="1"/>
</dbReference>
<dbReference type="AlphaFoldDB" id="A0AAV9KSY3"/>
<evidence type="ECO:0000256" key="3">
    <source>
        <dbReference type="ARBA" id="ARBA00022900"/>
    </source>
</evidence>
<keyword evidence="5" id="KW-0812">Transmembrane</keyword>
<sequence length="161" mass="17922">MAVSFLAYLLIILVVLCFSLIYICCRNISILVCTKECGYLGLGICPHSEGSPKNPICINCCLGYKGCNYYNVFGTFICEGQSNAKNPNACPLNCDPNIAYSRCPHSEGKTLIYPTGCTTCCTRGTRIATISVKMTSLYVKERVMNPRHICNHRLVHNIWHQ</sequence>
<gene>
    <name evidence="6" type="ORF">R3W88_014782</name>
</gene>
<dbReference type="Pfam" id="PF02428">
    <property type="entry name" value="Prot_inhib_II"/>
    <property type="match status" value="2"/>
</dbReference>
<evidence type="ECO:0000256" key="1">
    <source>
        <dbReference type="ARBA" id="ARBA00007766"/>
    </source>
</evidence>
<comment type="caution">
    <text evidence="6">The sequence shown here is derived from an EMBL/GenBank/DDBJ whole genome shotgun (WGS) entry which is preliminary data.</text>
</comment>
<organism evidence="6 7">
    <name type="scientific">Solanum pinnatisectum</name>
    <name type="common">tansyleaf nightshade</name>
    <dbReference type="NCBI Taxonomy" id="50273"/>
    <lineage>
        <taxon>Eukaryota</taxon>
        <taxon>Viridiplantae</taxon>
        <taxon>Streptophyta</taxon>
        <taxon>Embryophyta</taxon>
        <taxon>Tracheophyta</taxon>
        <taxon>Spermatophyta</taxon>
        <taxon>Magnoliopsida</taxon>
        <taxon>eudicotyledons</taxon>
        <taxon>Gunneridae</taxon>
        <taxon>Pentapetalae</taxon>
        <taxon>asterids</taxon>
        <taxon>lamiids</taxon>
        <taxon>Solanales</taxon>
        <taxon>Solanaceae</taxon>
        <taxon>Solanoideae</taxon>
        <taxon>Solaneae</taxon>
        <taxon>Solanum</taxon>
    </lineage>
</organism>
<dbReference type="InterPro" id="IPR003465">
    <property type="entry name" value="Prot_inh_I20"/>
</dbReference>
<evidence type="ECO:0000256" key="2">
    <source>
        <dbReference type="ARBA" id="ARBA00022690"/>
    </source>
</evidence>
<keyword evidence="5" id="KW-0472">Membrane</keyword>
<evidence type="ECO:0000313" key="7">
    <source>
        <dbReference type="Proteomes" id="UP001311915"/>
    </source>
</evidence>
<reference evidence="6 7" key="1">
    <citation type="submission" date="2023-10" db="EMBL/GenBank/DDBJ databases">
        <title>Genome-Wide Identification Analysis in wild type Solanum Pinnatisectum Reveals Some Genes Defensing Phytophthora Infestans.</title>
        <authorList>
            <person name="Sun C."/>
        </authorList>
    </citation>
    <scope>NUCLEOTIDE SEQUENCE [LARGE SCALE GENOMIC DNA]</scope>
    <source>
        <strain evidence="6">LQN</strain>
        <tissue evidence="6">Leaf</tissue>
    </source>
</reference>
<keyword evidence="7" id="KW-1185">Reference proteome</keyword>
<dbReference type="GO" id="GO:0004867">
    <property type="term" value="F:serine-type endopeptidase inhibitor activity"/>
    <property type="evidence" value="ECO:0007669"/>
    <property type="project" value="UniProtKB-KW"/>
</dbReference>
<protein>
    <submittedName>
        <fullName evidence="6">Uncharacterized protein</fullName>
    </submittedName>
</protein>
<proteinExistence type="inferred from homology"/>
<accession>A0AAV9KSY3</accession>
<dbReference type="EMBL" id="JAWPEI010000009">
    <property type="protein sequence ID" value="KAK4716444.1"/>
    <property type="molecule type" value="Genomic_DNA"/>
</dbReference>
<dbReference type="PANTHER" id="PTHR33832:SF20">
    <property type="entry name" value="WOUND-INDUCED PROTEINASE INHIBITOR 2"/>
    <property type="match status" value="1"/>
</dbReference>
<evidence type="ECO:0000256" key="5">
    <source>
        <dbReference type="SAM" id="Phobius"/>
    </source>
</evidence>
<keyword evidence="5" id="KW-1133">Transmembrane helix</keyword>
<comment type="similarity">
    <text evidence="1">Belongs to the protease inhibitor I20 (potato type II proteinase inhibitor) family.</text>
</comment>
<feature type="transmembrane region" description="Helical" evidence="5">
    <location>
        <begin position="6"/>
        <end position="25"/>
    </location>
</feature>
<evidence type="ECO:0000256" key="4">
    <source>
        <dbReference type="ARBA" id="ARBA00023157"/>
    </source>
</evidence>
<dbReference type="PANTHER" id="PTHR33832">
    <property type="entry name" value="SERINE-TYPE ENDOPEPTIDASE INHIBITOR"/>
    <property type="match status" value="1"/>
</dbReference>